<proteinExistence type="predicted"/>
<accession>A0A7S0MT67</accession>
<evidence type="ECO:0000256" key="1">
    <source>
        <dbReference type="SAM" id="MobiDB-lite"/>
    </source>
</evidence>
<dbReference type="Gene3D" id="1.25.40.10">
    <property type="entry name" value="Tetratricopeptide repeat domain"/>
    <property type="match status" value="1"/>
</dbReference>
<dbReference type="EMBL" id="HBFA01001976">
    <property type="protein sequence ID" value="CAD8649300.1"/>
    <property type="molecule type" value="Transcribed_RNA"/>
</dbReference>
<gene>
    <name evidence="2" type="ORF">POBO1169_LOCUS983</name>
</gene>
<sequence>MPATCAATPACQNDPMTKTSDIDLVERAEALLHQPGGGLNALDTAMEVVKKLSSTKKALSEEQTDAYHRALSAAGEGNLRMGRSKDASEQFKKLMTLAPKGSPRSFEAKCGYAKACCALKRLPEAKELLLSIEKDGQGNTVAELLLLGSAWLATDDREHAKKALKSAWSRGGTPYELALAHVDHYSNGRTPEAVGPMVAGYADALKFLKQCGHNGGNKRDPRYRFQLAMMIQEEYFHNLVYGPTKPQPKAPEPAKAAVADVAAVAKVVARAVRPGRGAQPAKPQGPRPGDPRLARPTLATDIHEEKADSFWSVQRMLETIEEVAEPFLAKQKGTDAEKKPLEVRTMLALTAAAKEEKDADQQLVLHNLYQFYARRLIDEGTITTGPHLLFPKALSAAIVEWEELNKEHPGVAEVLLHLAAARQQTGRLEQARAEAKQSAECDRSSHGAVLEAYLANPTRLDASAACPPAMLYETEAMIKCAAMMTERGPFLCEWELWDLYSEEICHVSNTQLVRAAVLIMRGNNAAGMADPVVQIGQHLIHLLPDVIDDLGETSIVGMELRELYAYMAEELLQALKVKHAADIATNPKNLEHAHACCTVFETAFAMLMDDCTLCRRINPESAKRMVKIARDVVTVRPKSATYRRNLASALLIAAKAGAAEEQEAMAEAVTLLQQSFALEGKLEWDDPRSRSSFARSSFTGRHGGEHAIPKRISEHEPEPMRQPLEEALDGPATPPRRGQGLRANSFSGIARVRKGSIHLPVGAPSPTRMARRASSFSSKRSSMDVDGNECSPCTTPQRMSLDTAANDAAVTSAFGSTKNVGNNASASADGQSRAGAEEEEEVPMAKVNESSPKARLVLAGILAKDGKPGHAEECEKLYEEATMAGPRDSQAWLAFASIAASPGEAAARLRHFGKVPQGEEATVGDGQVHMALINYMFAMNGMDTSKGFAAVPHSLALQRLLDDPQLLESVETVGRSPLGWVAVEPIIRMLGDSGKKGACEKIYLACMAGTAVSEDDQKRYMRDMGWIARFEAVASVFT</sequence>
<dbReference type="InterPro" id="IPR011990">
    <property type="entry name" value="TPR-like_helical_dom_sf"/>
</dbReference>
<feature type="region of interest" description="Disordered" evidence="1">
    <location>
        <begin position="273"/>
        <end position="295"/>
    </location>
</feature>
<organism evidence="2">
    <name type="scientific">Pyramimonas obovata</name>
    <dbReference type="NCBI Taxonomy" id="1411642"/>
    <lineage>
        <taxon>Eukaryota</taxon>
        <taxon>Viridiplantae</taxon>
        <taxon>Chlorophyta</taxon>
        <taxon>Pyramimonadophyceae</taxon>
        <taxon>Pyramimonadales</taxon>
        <taxon>Pyramimonadaceae</taxon>
        <taxon>Pyramimonas</taxon>
        <taxon>Pyramimonas incertae sedis</taxon>
    </lineage>
</organism>
<protein>
    <submittedName>
        <fullName evidence="2">Uncharacterized protein</fullName>
    </submittedName>
</protein>
<dbReference type="AlphaFoldDB" id="A0A7S0MT67"/>
<feature type="region of interest" description="Disordered" evidence="1">
    <location>
        <begin position="757"/>
        <end position="797"/>
    </location>
</feature>
<feature type="compositionally biased region" description="Polar residues" evidence="1">
    <location>
        <begin position="815"/>
        <end position="830"/>
    </location>
</feature>
<feature type="region of interest" description="Disordered" evidence="1">
    <location>
        <begin position="815"/>
        <end position="849"/>
    </location>
</feature>
<feature type="compositionally biased region" description="Basic and acidic residues" evidence="1">
    <location>
        <begin position="702"/>
        <end position="718"/>
    </location>
</feature>
<name>A0A7S0MT67_9CHLO</name>
<reference evidence="2" key="1">
    <citation type="submission" date="2021-01" db="EMBL/GenBank/DDBJ databases">
        <authorList>
            <person name="Corre E."/>
            <person name="Pelletier E."/>
            <person name="Niang G."/>
            <person name="Scheremetjew M."/>
            <person name="Finn R."/>
            <person name="Kale V."/>
            <person name="Holt S."/>
            <person name="Cochrane G."/>
            <person name="Meng A."/>
            <person name="Brown T."/>
            <person name="Cohen L."/>
        </authorList>
    </citation>
    <scope>NUCLEOTIDE SEQUENCE</scope>
    <source>
        <strain evidence="2">CCMP722</strain>
    </source>
</reference>
<feature type="region of interest" description="Disordered" evidence="1">
    <location>
        <begin position="687"/>
        <end position="718"/>
    </location>
</feature>
<dbReference type="SUPFAM" id="SSF48452">
    <property type="entry name" value="TPR-like"/>
    <property type="match status" value="2"/>
</dbReference>
<evidence type="ECO:0000313" key="2">
    <source>
        <dbReference type="EMBL" id="CAD8649300.1"/>
    </source>
</evidence>